<feature type="binding site" evidence="18">
    <location>
        <position position="60"/>
    </location>
    <ligand>
        <name>K(+)</name>
        <dbReference type="ChEBI" id="CHEBI:29103"/>
    </ligand>
</feature>
<dbReference type="InterPro" id="IPR030677">
    <property type="entry name" value="Nnr"/>
</dbReference>
<comment type="similarity">
    <text evidence="3 19">In the N-terminal section; belongs to the NnrE/AIBP family.</text>
</comment>
<dbReference type="NCBIfam" id="TIGR00197">
    <property type="entry name" value="yjeF_nterm"/>
    <property type="match status" value="1"/>
</dbReference>
<keyword evidence="7 17" id="KW-0067">ATP-binding</keyword>
<keyword evidence="6 17" id="KW-0547">Nucleotide-binding</keyword>
<comment type="cofactor">
    <cofactor evidence="17">
        <name>Mg(2+)</name>
        <dbReference type="ChEBI" id="CHEBI:18420"/>
    </cofactor>
</comment>
<dbReference type="InterPro" id="IPR036652">
    <property type="entry name" value="YjeF_N_dom_sf"/>
</dbReference>
<evidence type="ECO:0000313" key="22">
    <source>
        <dbReference type="EMBL" id="GGB26323.1"/>
    </source>
</evidence>
<reference evidence="23" key="1">
    <citation type="journal article" date="2019" name="Int. J. Syst. Evol. Microbiol.">
        <title>The Global Catalogue of Microorganisms (GCM) 10K type strain sequencing project: providing services to taxonomists for standard genome sequencing and annotation.</title>
        <authorList>
            <consortium name="The Broad Institute Genomics Platform"/>
            <consortium name="The Broad Institute Genome Sequencing Center for Infectious Disease"/>
            <person name="Wu L."/>
            <person name="Ma J."/>
        </authorList>
    </citation>
    <scope>NUCLEOTIDE SEQUENCE [LARGE SCALE GENOMIC DNA]</scope>
    <source>
        <strain evidence="23">CGMCC 1.10188</strain>
    </source>
</reference>
<dbReference type="PANTHER" id="PTHR12592:SF0">
    <property type="entry name" value="ATP-DEPENDENT (S)-NAD(P)H-HYDRATE DEHYDRATASE"/>
    <property type="match status" value="1"/>
</dbReference>
<comment type="catalytic activity">
    <reaction evidence="15 17 19">
        <text>(6S)-NADHX + ADP = AMP + phosphate + NADH + H(+)</text>
        <dbReference type="Rhea" id="RHEA:32223"/>
        <dbReference type="ChEBI" id="CHEBI:15378"/>
        <dbReference type="ChEBI" id="CHEBI:43474"/>
        <dbReference type="ChEBI" id="CHEBI:57945"/>
        <dbReference type="ChEBI" id="CHEBI:64074"/>
        <dbReference type="ChEBI" id="CHEBI:456215"/>
        <dbReference type="ChEBI" id="CHEBI:456216"/>
        <dbReference type="EC" id="4.2.1.136"/>
    </reaction>
</comment>
<feature type="binding site" evidence="17">
    <location>
        <begin position="419"/>
        <end position="423"/>
    </location>
    <ligand>
        <name>AMP</name>
        <dbReference type="ChEBI" id="CHEBI:456215"/>
    </ligand>
</feature>
<comment type="caution">
    <text evidence="22">The sequence shown here is derived from an EMBL/GenBank/DDBJ whole genome shotgun (WGS) entry which is preliminary data.</text>
</comment>
<keyword evidence="13" id="KW-0511">Multifunctional enzyme</keyword>
<feature type="binding site" evidence="17">
    <location>
        <position position="449"/>
    </location>
    <ligand>
        <name>AMP</name>
        <dbReference type="ChEBI" id="CHEBI:456215"/>
    </ligand>
</feature>
<evidence type="ECO:0000256" key="9">
    <source>
        <dbReference type="ARBA" id="ARBA00022958"/>
    </source>
</evidence>
<comment type="function">
    <text evidence="17">Catalyzes the dehydration of the S-form of NAD(P)HX at the expense of ADP, which is converted to AMP. Together with NAD(P)HX epimerase, which catalyzes the epimerization of the S- and R-forms, the enzyme allows the repair of both epimers of NAD(P)HX, a damaged form of NAD(P)H that is a result of enzymatic or heat-dependent hydration.</text>
</comment>
<comment type="catalytic activity">
    <reaction evidence="2 18 19">
        <text>(6R)-NADPHX = (6S)-NADPHX</text>
        <dbReference type="Rhea" id="RHEA:32227"/>
        <dbReference type="ChEBI" id="CHEBI:64076"/>
        <dbReference type="ChEBI" id="CHEBI:64077"/>
        <dbReference type="EC" id="5.1.99.6"/>
    </reaction>
</comment>
<evidence type="ECO:0000256" key="7">
    <source>
        <dbReference type="ARBA" id="ARBA00022840"/>
    </source>
</evidence>
<dbReference type="InterPro" id="IPR000631">
    <property type="entry name" value="CARKD"/>
</dbReference>
<evidence type="ECO:0000256" key="17">
    <source>
        <dbReference type="HAMAP-Rule" id="MF_01965"/>
    </source>
</evidence>
<feature type="domain" description="YjeF N-terminal" evidence="21">
    <location>
        <begin position="11"/>
        <end position="218"/>
    </location>
</feature>
<dbReference type="Pfam" id="PF03853">
    <property type="entry name" value="YjeF_N"/>
    <property type="match status" value="1"/>
</dbReference>
<sequence>MSYELLTCDEMGRADRAAIAGGIAGSALMEAAGQAVAREVIAAFGPQPRRVVALVGPGNNGGDGWIAARALSEAGWPVDILSLVAADRLAGDARLAADRWTGRVLPLSQAEDRLRSTSDDAAVPVVIDALFGAGLARPVDGEAARLLSLVQARDLPVVAVDVPSGVSGDDGQVRGMAVRAALTVSFFRAKPGHWLLPGRDLRGRLVIADIGIPPAVLRPIGPRIAINRPPLWQAALTAPAAGDHKYRRGHLVVAGGPPETAGAARLAAHGGLRAGAGLVTVACLSDAMSIFAGTDPAVMTRVVPTPEAFERMLQTRRVAAAVLGPGQGVDALTRDWVRRAIACLPALVLDADALTAFEDSAADLFSQIRAATARGARVVITPHGGEFGRLFPDLVADGGTRIERVRAAADRCGAVVVLKGADTVIAGPEDGRLAINGNAPARLATAGAGDVLAGIAGGLLAQGMAAFEAAAAAVWLHGAAARLLPRGMIAEDIAGMLPRVLQAVAPLDDDGLDALGFGLDGD</sequence>
<accession>A0ABQ1I851</accession>
<keyword evidence="12 17" id="KW-0456">Lyase</keyword>
<comment type="caution">
    <text evidence="18">Lacks conserved residue(s) required for the propagation of feature annotation.</text>
</comment>
<evidence type="ECO:0000256" key="15">
    <source>
        <dbReference type="ARBA" id="ARBA00048238"/>
    </source>
</evidence>
<dbReference type="PIRSF" id="PIRSF017184">
    <property type="entry name" value="Nnr"/>
    <property type="match status" value="1"/>
</dbReference>
<evidence type="ECO:0000256" key="1">
    <source>
        <dbReference type="ARBA" id="ARBA00000013"/>
    </source>
</evidence>
<keyword evidence="10 17" id="KW-0520">NAD</keyword>
<keyword evidence="5 18" id="KW-0479">Metal-binding</keyword>
<dbReference type="NCBIfam" id="TIGR00196">
    <property type="entry name" value="yjeF_cterm"/>
    <property type="match status" value="1"/>
</dbReference>
<feature type="binding site" evidence="18">
    <location>
        <position position="128"/>
    </location>
    <ligand>
        <name>K(+)</name>
        <dbReference type="ChEBI" id="CHEBI:29103"/>
    </ligand>
</feature>
<feature type="binding site" evidence="18">
    <location>
        <position position="161"/>
    </location>
    <ligand>
        <name>(6S)-NADPHX</name>
        <dbReference type="ChEBI" id="CHEBI:64076"/>
    </ligand>
</feature>
<dbReference type="EC" id="5.1.99.6" evidence="19"/>
<evidence type="ECO:0000256" key="19">
    <source>
        <dbReference type="PIRNR" id="PIRNR017184"/>
    </source>
</evidence>
<evidence type="ECO:0000256" key="10">
    <source>
        <dbReference type="ARBA" id="ARBA00023027"/>
    </source>
</evidence>
<dbReference type="SUPFAM" id="SSF64153">
    <property type="entry name" value="YjeF N-terminal domain-like"/>
    <property type="match status" value="1"/>
</dbReference>
<name>A0ABQ1I851_9PROT</name>
<gene>
    <name evidence="18" type="primary">nnrE</name>
    <name evidence="17" type="synonym">nnrD</name>
    <name evidence="22" type="ORF">GCM10011505_04420</name>
</gene>
<comment type="function">
    <text evidence="14 19">Bifunctional enzyme that catalyzes the epimerization of the S- and R-forms of NAD(P)HX and the dehydration of the S-form of NAD(P)HX at the expense of ADP, which is converted to AMP. This allows the repair of both epimers of NAD(P)HX, a damaged form of NAD(P)H that is a result of enzymatic or heat-dependent hydration.</text>
</comment>
<feature type="binding site" evidence="18">
    <location>
        <position position="164"/>
    </location>
    <ligand>
        <name>K(+)</name>
        <dbReference type="ChEBI" id="CHEBI:29103"/>
    </ligand>
</feature>
<feature type="binding site" evidence="17">
    <location>
        <position position="326"/>
    </location>
    <ligand>
        <name>(6S)-NADPHX</name>
        <dbReference type="ChEBI" id="CHEBI:64076"/>
    </ligand>
</feature>
<evidence type="ECO:0000256" key="4">
    <source>
        <dbReference type="ARBA" id="ARBA00009524"/>
    </source>
</evidence>
<dbReference type="PANTHER" id="PTHR12592">
    <property type="entry name" value="ATP-DEPENDENT (S)-NAD(P)H-HYDRATE DEHYDRATASE FAMILY MEMBER"/>
    <property type="match status" value="1"/>
</dbReference>
<feature type="binding site" evidence="17">
    <location>
        <position position="383"/>
    </location>
    <ligand>
        <name>(6S)-NADPHX</name>
        <dbReference type="ChEBI" id="CHEBI:64076"/>
    </ligand>
</feature>
<feature type="binding site" evidence="17">
    <location>
        <position position="263"/>
    </location>
    <ligand>
        <name>(6S)-NADPHX</name>
        <dbReference type="ChEBI" id="CHEBI:64076"/>
    </ligand>
</feature>
<dbReference type="InterPro" id="IPR029056">
    <property type="entry name" value="Ribokinase-like"/>
</dbReference>
<keyword evidence="23" id="KW-1185">Reference proteome</keyword>
<keyword evidence="8 17" id="KW-0521">NADP</keyword>
<keyword evidence="9 18" id="KW-0630">Potassium</keyword>
<feature type="binding site" evidence="18">
    <location>
        <begin position="132"/>
        <end position="138"/>
    </location>
    <ligand>
        <name>(6S)-NADPHX</name>
        <dbReference type="ChEBI" id="CHEBI:64076"/>
    </ligand>
</feature>
<evidence type="ECO:0000256" key="11">
    <source>
        <dbReference type="ARBA" id="ARBA00023235"/>
    </source>
</evidence>
<evidence type="ECO:0000256" key="13">
    <source>
        <dbReference type="ARBA" id="ARBA00023268"/>
    </source>
</evidence>
<evidence type="ECO:0000256" key="6">
    <source>
        <dbReference type="ARBA" id="ARBA00022741"/>
    </source>
</evidence>
<evidence type="ECO:0000256" key="5">
    <source>
        <dbReference type="ARBA" id="ARBA00022723"/>
    </source>
</evidence>
<dbReference type="HAMAP" id="MF_01965">
    <property type="entry name" value="NADHX_dehydratase"/>
    <property type="match status" value="1"/>
</dbReference>
<evidence type="ECO:0000259" key="21">
    <source>
        <dbReference type="PROSITE" id="PS51385"/>
    </source>
</evidence>
<comment type="function">
    <text evidence="18">Catalyzes the epimerization of the S- and R-forms of NAD(P)HX, a damaged form of NAD(P)H that is a result of enzymatic or heat-dependent hydration. This is a prerequisite for the S-specific NAD(P)H-hydrate dehydratase to allow the repair of both epimers of NAD(P)HX.</text>
</comment>
<comment type="similarity">
    <text evidence="18">Belongs to the NnrE/AIBP family.</text>
</comment>
<dbReference type="PROSITE" id="PS51385">
    <property type="entry name" value="YJEF_N"/>
    <property type="match status" value="1"/>
</dbReference>
<dbReference type="SUPFAM" id="SSF53613">
    <property type="entry name" value="Ribokinase-like"/>
    <property type="match status" value="1"/>
</dbReference>
<comment type="cofactor">
    <cofactor evidence="18 19">
        <name>K(+)</name>
        <dbReference type="ChEBI" id="CHEBI:29103"/>
    </cofactor>
    <text evidence="18 19">Binds 1 potassium ion per subunit.</text>
</comment>
<dbReference type="PROSITE" id="PS51383">
    <property type="entry name" value="YJEF_C_3"/>
    <property type="match status" value="1"/>
</dbReference>
<feature type="binding site" evidence="17">
    <location>
        <position position="450"/>
    </location>
    <ligand>
        <name>(6S)-NADPHX</name>
        <dbReference type="ChEBI" id="CHEBI:64076"/>
    </ligand>
</feature>
<proteinExistence type="inferred from homology"/>
<keyword evidence="11 18" id="KW-0413">Isomerase</keyword>
<evidence type="ECO:0000256" key="8">
    <source>
        <dbReference type="ARBA" id="ARBA00022857"/>
    </source>
</evidence>
<comment type="similarity">
    <text evidence="17">Belongs to the NnrD/CARKD family.</text>
</comment>
<evidence type="ECO:0000259" key="20">
    <source>
        <dbReference type="PROSITE" id="PS51383"/>
    </source>
</evidence>
<dbReference type="EC" id="4.2.1.136" evidence="19"/>
<comment type="catalytic activity">
    <reaction evidence="1 18 19">
        <text>(6R)-NADHX = (6S)-NADHX</text>
        <dbReference type="Rhea" id="RHEA:32215"/>
        <dbReference type="ChEBI" id="CHEBI:64074"/>
        <dbReference type="ChEBI" id="CHEBI:64075"/>
        <dbReference type="EC" id="5.1.99.6"/>
    </reaction>
</comment>
<dbReference type="Gene3D" id="3.40.50.10260">
    <property type="entry name" value="YjeF N-terminal domain"/>
    <property type="match status" value="1"/>
</dbReference>
<protein>
    <recommendedName>
        <fullName evidence="19">Bifunctional NAD(P)H-hydrate repair enzyme</fullName>
    </recommendedName>
    <alternativeName>
        <fullName evidence="19">Nicotinamide nucleotide repair protein</fullName>
    </alternativeName>
    <domain>
        <recommendedName>
            <fullName evidence="19">ADP-dependent (S)-NAD(P)H-hydrate dehydratase</fullName>
            <ecNumber evidence="19">4.2.1.136</ecNumber>
        </recommendedName>
        <alternativeName>
            <fullName evidence="19">ADP-dependent NAD(P)HX dehydratase</fullName>
        </alternativeName>
    </domain>
    <domain>
        <recommendedName>
            <fullName evidence="19">NAD(P)H-hydrate epimerase</fullName>
            <ecNumber evidence="19">5.1.99.6</ecNumber>
        </recommendedName>
    </domain>
</protein>
<comment type="catalytic activity">
    <reaction evidence="16 17 19">
        <text>(6S)-NADPHX + ADP = AMP + phosphate + NADPH + H(+)</text>
        <dbReference type="Rhea" id="RHEA:32235"/>
        <dbReference type="ChEBI" id="CHEBI:15378"/>
        <dbReference type="ChEBI" id="CHEBI:43474"/>
        <dbReference type="ChEBI" id="CHEBI:57783"/>
        <dbReference type="ChEBI" id="CHEBI:64076"/>
        <dbReference type="ChEBI" id="CHEBI:456215"/>
        <dbReference type="ChEBI" id="CHEBI:456216"/>
        <dbReference type="EC" id="4.2.1.136"/>
    </reaction>
</comment>
<evidence type="ECO:0000313" key="23">
    <source>
        <dbReference type="Proteomes" id="UP000603352"/>
    </source>
</evidence>
<evidence type="ECO:0000256" key="2">
    <source>
        <dbReference type="ARBA" id="ARBA00000909"/>
    </source>
</evidence>
<dbReference type="Pfam" id="PF01256">
    <property type="entry name" value="Carb_kinase"/>
    <property type="match status" value="1"/>
</dbReference>
<organism evidence="22 23">
    <name type="scientific">Tistrella bauzanensis</name>
    <dbReference type="NCBI Taxonomy" id="657419"/>
    <lineage>
        <taxon>Bacteria</taxon>
        <taxon>Pseudomonadati</taxon>
        <taxon>Pseudomonadota</taxon>
        <taxon>Alphaproteobacteria</taxon>
        <taxon>Geminicoccales</taxon>
        <taxon>Geminicoccaceae</taxon>
        <taxon>Tistrella</taxon>
    </lineage>
</organism>
<evidence type="ECO:0000256" key="12">
    <source>
        <dbReference type="ARBA" id="ARBA00023239"/>
    </source>
</evidence>
<evidence type="ECO:0000256" key="18">
    <source>
        <dbReference type="HAMAP-Rule" id="MF_01966"/>
    </source>
</evidence>
<comment type="subunit">
    <text evidence="17">Homotetramer.</text>
</comment>
<dbReference type="HAMAP" id="MF_01966">
    <property type="entry name" value="NADHX_epimerase"/>
    <property type="match status" value="1"/>
</dbReference>
<dbReference type="CDD" id="cd01171">
    <property type="entry name" value="YXKO-related"/>
    <property type="match status" value="1"/>
</dbReference>
<dbReference type="EMBL" id="BMDZ01000003">
    <property type="protein sequence ID" value="GGB26323.1"/>
    <property type="molecule type" value="Genomic_DNA"/>
</dbReference>
<evidence type="ECO:0000256" key="14">
    <source>
        <dbReference type="ARBA" id="ARBA00025153"/>
    </source>
</evidence>
<dbReference type="Gene3D" id="3.40.1190.20">
    <property type="match status" value="1"/>
</dbReference>
<evidence type="ECO:0000256" key="3">
    <source>
        <dbReference type="ARBA" id="ARBA00006001"/>
    </source>
</evidence>
<dbReference type="InterPro" id="IPR004443">
    <property type="entry name" value="YjeF_N_dom"/>
</dbReference>
<feature type="binding site" evidence="18">
    <location>
        <begin position="59"/>
        <end position="63"/>
    </location>
    <ligand>
        <name>(6S)-NADPHX</name>
        <dbReference type="ChEBI" id="CHEBI:64076"/>
    </ligand>
</feature>
<evidence type="ECO:0000256" key="16">
    <source>
        <dbReference type="ARBA" id="ARBA00049209"/>
    </source>
</evidence>
<dbReference type="Proteomes" id="UP000603352">
    <property type="component" value="Unassembled WGS sequence"/>
</dbReference>
<comment type="similarity">
    <text evidence="4 19">In the C-terminal section; belongs to the NnrD/CARKD family.</text>
</comment>
<feature type="domain" description="YjeF C-terminal" evidence="20">
    <location>
        <begin position="228"/>
        <end position="504"/>
    </location>
</feature>
<dbReference type="RefSeq" id="WP_229707750.1">
    <property type="nucleotide sequence ID" value="NZ_BMDZ01000003.1"/>
</dbReference>